<dbReference type="Proteomes" id="UP001596434">
    <property type="component" value="Unassembled WGS sequence"/>
</dbReference>
<feature type="compositionally biased region" description="Basic and acidic residues" evidence="1">
    <location>
        <begin position="69"/>
        <end position="89"/>
    </location>
</feature>
<feature type="region of interest" description="Disordered" evidence="1">
    <location>
        <begin position="187"/>
        <end position="232"/>
    </location>
</feature>
<feature type="region of interest" description="Disordered" evidence="1">
    <location>
        <begin position="1"/>
        <end position="165"/>
    </location>
</feature>
<feature type="compositionally biased region" description="Basic and acidic residues" evidence="1">
    <location>
        <begin position="222"/>
        <end position="232"/>
    </location>
</feature>
<evidence type="ECO:0000313" key="2">
    <source>
        <dbReference type="EMBL" id="MFC7256076.1"/>
    </source>
</evidence>
<evidence type="ECO:0008006" key="4">
    <source>
        <dbReference type="Google" id="ProtNLM"/>
    </source>
</evidence>
<dbReference type="RefSeq" id="WP_379704573.1">
    <property type="nucleotide sequence ID" value="NZ_JBHTAT010000001.1"/>
</dbReference>
<dbReference type="GeneID" id="96954457"/>
<comment type="caution">
    <text evidence="2">The sequence shown here is derived from an EMBL/GenBank/DDBJ whole genome shotgun (WGS) entry which is preliminary data.</text>
</comment>
<dbReference type="EMBL" id="JBHTAT010000001">
    <property type="protein sequence ID" value="MFC7256076.1"/>
    <property type="molecule type" value="Genomic_DNA"/>
</dbReference>
<proteinExistence type="predicted"/>
<dbReference type="AlphaFoldDB" id="A0ABD6A080"/>
<keyword evidence="3" id="KW-1185">Reference proteome</keyword>
<evidence type="ECO:0000313" key="3">
    <source>
        <dbReference type="Proteomes" id="UP001596434"/>
    </source>
</evidence>
<evidence type="ECO:0000256" key="1">
    <source>
        <dbReference type="SAM" id="MobiDB-lite"/>
    </source>
</evidence>
<sequence length="232" mass="23589">MTGLLDGLRSWLGSFFGTGDASDDASEDRTSERTAAAPSTVEGTVPTVVHRDDRPLETPADLEPSPPADADRSHPGDGTERDERGRVEIPDAEDGADAGSAPDGVSIPDAESGAETSPESVAGDARPDRADRVAVADAEPPTGTEAAEGGGDAAGVEDADDARTGGVACSVCGTTVDDPDEGCPLCGSTDVRPTSAPADDGPVGSPPRRTVVPVADEDDEAVDRLRDVREDE</sequence>
<protein>
    <recommendedName>
        <fullName evidence="4">Zinc ribbon domain-containing protein</fullName>
    </recommendedName>
</protein>
<name>A0ABD6A080_9EURY</name>
<reference evidence="2 3" key="1">
    <citation type="journal article" date="2019" name="Int. J. Syst. Evol. Microbiol.">
        <title>The Global Catalogue of Microorganisms (GCM) 10K type strain sequencing project: providing services to taxonomists for standard genome sequencing and annotation.</title>
        <authorList>
            <consortium name="The Broad Institute Genomics Platform"/>
            <consortium name="The Broad Institute Genome Sequencing Center for Infectious Disease"/>
            <person name="Wu L."/>
            <person name="Ma J."/>
        </authorList>
    </citation>
    <scope>NUCLEOTIDE SEQUENCE [LARGE SCALE GENOMIC DNA]</scope>
    <source>
        <strain evidence="2 3">GX21</strain>
    </source>
</reference>
<feature type="compositionally biased region" description="Basic and acidic residues" evidence="1">
    <location>
        <begin position="125"/>
        <end position="134"/>
    </location>
</feature>
<gene>
    <name evidence="2" type="ORF">ACFQKE_12365</name>
</gene>
<accession>A0ABD6A080</accession>
<organism evidence="2 3">
    <name type="scientific">Haloplanus litoreus</name>
    <dbReference type="NCBI Taxonomy" id="767515"/>
    <lineage>
        <taxon>Archaea</taxon>
        <taxon>Methanobacteriati</taxon>
        <taxon>Methanobacteriota</taxon>
        <taxon>Stenosarchaea group</taxon>
        <taxon>Halobacteria</taxon>
        <taxon>Halobacteriales</taxon>
        <taxon>Haloferacaceae</taxon>
        <taxon>Haloplanus</taxon>
    </lineage>
</organism>
<feature type="compositionally biased region" description="Low complexity" evidence="1">
    <location>
        <begin position="135"/>
        <end position="147"/>
    </location>
</feature>